<evidence type="ECO:0000313" key="2">
    <source>
        <dbReference type="EMBL" id="TNJ37057.1"/>
    </source>
</evidence>
<dbReference type="Gene3D" id="3.40.50.300">
    <property type="entry name" value="P-loop containing nucleotide triphosphate hydrolases"/>
    <property type="match status" value="1"/>
</dbReference>
<evidence type="ECO:0000313" key="3">
    <source>
        <dbReference type="Proteomes" id="UP000309544"/>
    </source>
</evidence>
<dbReference type="AlphaFoldDB" id="A0A5C4S1Q1"/>
<dbReference type="InterPro" id="IPR050678">
    <property type="entry name" value="DNA_Partitioning_ATPase"/>
</dbReference>
<feature type="domain" description="AAA" evidence="1">
    <location>
        <begin position="1"/>
        <end position="165"/>
    </location>
</feature>
<dbReference type="InterPro" id="IPR027417">
    <property type="entry name" value="P-loop_NTPase"/>
</dbReference>
<gene>
    <name evidence="2" type="ORF">FGF68_05665</name>
</gene>
<organism evidence="2 3">
    <name type="scientific">Prosthecochloris vibrioformis</name>
    <name type="common">Chlorobium vibrioforme</name>
    <dbReference type="NCBI Taxonomy" id="1098"/>
    <lineage>
        <taxon>Bacteria</taxon>
        <taxon>Pseudomonadati</taxon>
        <taxon>Chlorobiota</taxon>
        <taxon>Chlorobiia</taxon>
        <taxon>Chlorobiales</taxon>
        <taxon>Chlorobiaceae</taxon>
        <taxon>Prosthecochloris</taxon>
    </lineage>
</organism>
<reference evidence="2 3" key="1">
    <citation type="submission" date="2019-05" db="EMBL/GenBank/DDBJ databases">
        <title>Draft Whole-Genome sequence of the green sulfur bacterium Prosthecochloris vibrioformis DSM 260.</title>
        <authorList>
            <person name="Meyer T.E."/>
            <person name="Kyndt J.A."/>
        </authorList>
    </citation>
    <scope>NUCLEOTIDE SEQUENCE [LARGE SCALE GENOMIC DNA]</scope>
    <source>
        <strain evidence="2 3">DSM 260</strain>
    </source>
</reference>
<dbReference type="Proteomes" id="UP000309544">
    <property type="component" value="Unassembled WGS sequence"/>
</dbReference>
<dbReference type="PANTHER" id="PTHR13696:SF52">
    <property type="entry name" value="PARA FAMILY PROTEIN CT_582"/>
    <property type="match status" value="1"/>
</dbReference>
<name>A0A5C4S1Q1_PROVB</name>
<keyword evidence="3" id="KW-1185">Reference proteome</keyword>
<dbReference type="PANTHER" id="PTHR13696">
    <property type="entry name" value="P-LOOP CONTAINING NUCLEOSIDE TRIPHOSPHATE HYDROLASE"/>
    <property type="match status" value="1"/>
</dbReference>
<sequence>MKTIALYSIKGGVGKTAAAVNLSHLASLSEPPVLISDLDPQGASSYYFRITANKKFNSAKFLKGSRKIYQNIKATDFENLDLLPSDFSFRNLDIELGAEKKPQKKLKTNLSELETEYRYIFLDCPPNLTLLSENIFKAADIVLVPLIPTTLSLRTYQQLVDFFRESGTDTSKIRAFFTMVEKRKAMHRDIIREYRNTDGFLASTIPYSSEVEKMGIYRAPLTATKPGSPASKSYQALWEELRNNVPGNPT</sequence>
<comment type="caution">
    <text evidence="2">The sequence shown here is derived from an EMBL/GenBank/DDBJ whole genome shotgun (WGS) entry which is preliminary data.</text>
</comment>
<accession>A0A5C4S1Q1</accession>
<dbReference type="SUPFAM" id="SSF52540">
    <property type="entry name" value="P-loop containing nucleoside triphosphate hydrolases"/>
    <property type="match status" value="1"/>
</dbReference>
<dbReference type="EMBL" id="VDCI01000003">
    <property type="protein sequence ID" value="TNJ37057.1"/>
    <property type="molecule type" value="Genomic_DNA"/>
</dbReference>
<dbReference type="InterPro" id="IPR025669">
    <property type="entry name" value="AAA_dom"/>
</dbReference>
<evidence type="ECO:0000259" key="1">
    <source>
        <dbReference type="Pfam" id="PF13614"/>
    </source>
</evidence>
<proteinExistence type="predicted"/>
<dbReference type="RefSeq" id="WP_068867075.1">
    <property type="nucleotide sequence ID" value="NZ_VDCI01000003.1"/>
</dbReference>
<protein>
    <submittedName>
        <fullName evidence="2">ParA family protein</fullName>
    </submittedName>
</protein>
<dbReference type="Pfam" id="PF13614">
    <property type="entry name" value="AAA_31"/>
    <property type="match status" value="1"/>
</dbReference>
<dbReference type="CDD" id="cd02042">
    <property type="entry name" value="ParAB_family"/>
    <property type="match status" value="1"/>
</dbReference>